<dbReference type="RefSeq" id="WP_113616171.1">
    <property type="nucleotide sequence ID" value="NZ_QFFJ01000001.1"/>
</dbReference>
<gene>
    <name evidence="2" type="ORF">DF182_13765</name>
</gene>
<name>A0A365Y4R4_9BACT</name>
<proteinExistence type="predicted"/>
<dbReference type="EMBL" id="QFFJ01000001">
    <property type="protein sequence ID" value="RBL93573.1"/>
    <property type="molecule type" value="Genomic_DNA"/>
</dbReference>
<keyword evidence="3" id="KW-1185">Reference proteome</keyword>
<reference evidence="2 3" key="1">
    <citation type="submission" date="2018-05" db="EMBL/GenBank/DDBJ databases">
        <title>Chitinophaga sp. K3CV102501T nov., isolated from isolated from a monsoon evergreen broad-leaved forest soil.</title>
        <authorList>
            <person name="Lv Y."/>
        </authorList>
    </citation>
    <scope>NUCLEOTIDE SEQUENCE [LARGE SCALE GENOMIC DNA]</scope>
    <source>
        <strain evidence="2 3">GDMCC 1.1325</strain>
    </source>
</reference>
<comment type="caution">
    <text evidence="2">The sequence shown here is derived from an EMBL/GenBank/DDBJ whole genome shotgun (WGS) entry which is preliminary data.</text>
</comment>
<feature type="transmembrane region" description="Helical" evidence="1">
    <location>
        <begin position="83"/>
        <end position="104"/>
    </location>
</feature>
<evidence type="ECO:0000256" key="1">
    <source>
        <dbReference type="SAM" id="Phobius"/>
    </source>
</evidence>
<feature type="transmembrane region" description="Helical" evidence="1">
    <location>
        <begin position="21"/>
        <end position="39"/>
    </location>
</feature>
<dbReference type="Proteomes" id="UP000253410">
    <property type="component" value="Unassembled WGS sequence"/>
</dbReference>
<protein>
    <submittedName>
        <fullName evidence="2">Uncharacterized protein</fullName>
    </submittedName>
</protein>
<feature type="transmembrane region" description="Helical" evidence="1">
    <location>
        <begin position="59"/>
        <end position="76"/>
    </location>
</feature>
<keyword evidence="1" id="KW-0472">Membrane</keyword>
<dbReference type="OrthoDB" id="677916at2"/>
<keyword evidence="1" id="KW-1133">Transmembrane helix</keyword>
<accession>A0A365Y4R4</accession>
<sequence length="203" mass="23503">MAIMIGTIFTGSIHQYKNQGIRTKFFIIGLPLFPVSSYYKISANEGIALPLNGKSIWHGYSRTTFLAMGIVGLLFARELPIPLLILAFAAFFNGLYSWALYTILPKEEEATRYYFSRAFDYNILPELLPQNIQLALFQELLQVYRQQIDSLMDWEQMITQGHINENNKYLLYTAAYYHHVVTGEQKYHSMQETFKPLTLENHG</sequence>
<organism evidence="2 3">
    <name type="scientific">Chitinophaga flava</name>
    <dbReference type="NCBI Taxonomy" id="2259036"/>
    <lineage>
        <taxon>Bacteria</taxon>
        <taxon>Pseudomonadati</taxon>
        <taxon>Bacteroidota</taxon>
        <taxon>Chitinophagia</taxon>
        <taxon>Chitinophagales</taxon>
        <taxon>Chitinophagaceae</taxon>
        <taxon>Chitinophaga</taxon>
    </lineage>
</organism>
<dbReference type="AlphaFoldDB" id="A0A365Y4R4"/>
<keyword evidence="1" id="KW-0812">Transmembrane</keyword>
<evidence type="ECO:0000313" key="2">
    <source>
        <dbReference type="EMBL" id="RBL93573.1"/>
    </source>
</evidence>
<evidence type="ECO:0000313" key="3">
    <source>
        <dbReference type="Proteomes" id="UP000253410"/>
    </source>
</evidence>